<feature type="transmembrane region" description="Helical" evidence="11">
    <location>
        <begin position="151"/>
        <end position="174"/>
    </location>
</feature>
<evidence type="ECO:0000256" key="2">
    <source>
        <dbReference type="ARBA" id="ARBA00022536"/>
    </source>
</evidence>
<dbReference type="Pfam" id="PF00008">
    <property type="entry name" value="EGF"/>
    <property type="match status" value="1"/>
</dbReference>
<proteinExistence type="evidence at transcript level"/>
<evidence type="ECO:0000256" key="7">
    <source>
        <dbReference type="ARBA" id="ARBA00023136"/>
    </source>
</evidence>
<dbReference type="SMART" id="SM00181">
    <property type="entry name" value="EGF"/>
    <property type="match status" value="3"/>
</dbReference>
<dbReference type="InterPro" id="IPR018097">
    <property type="entry name" value="EGF_Ca-bd_CS"/>
</dbReference>
<feature type="disulfide bond" evidence="9">
    <location>
        <begin position="107"/>
        <end position="124"/>
    </location>
</feature>
<dbReference type="Gene3D" id="2.10.25.10">
    <property type="entry name" value="Laminin"/>
    <property type="match status" value="4"/>
</dbReference>
<dbReference type="InterPro" id="IPR049883">
    <property type="entry name" value="NOTCH1_EGF-like"/>
</dbReference>
<dbReference type="CDD" id="cd00054">
    <property type="entry name" value="EGF_CA"/>
    <property type="match status" value="3"/>
</dbReference>
<accession>R4WDF7</accession>
<evidence type="ECO:0000259" key="12">
    <source>
        <dbReference type="PROSITE" id="PS50026"/>
    </source>
</evidence>
<dbReference type="PROSITE" id="PS01187">
    <property type="entry name" value="EGF_CA"/>
    <property type="match status" value="1"/>
</dbReference>
<evidence type="ECO:0000256" key="6">
    <source>
        <dbReference type="ARBA" id="ARBA00022989"/>
    </source>
</evidence>
<dbReference type="FunFam" id="2.10.25.10:FF:000029">
    <property type="entry name" value="neurexin-1 isoform X1"/>
    <property type="match status" value="1"/>
</dbReference>
<evidence type="ECO:0000256" key="3">
    <source>
        <dbReference type="ARBA" id="ARBA00022692"/>
    </source>
</evidence>
<keyword evidence="3 11" id="KW-0812">Transmembrane</keyword>
<dbReference type="PANTHER" id="PTHR12916">
    <property type="entry name" value="CYTOCHROME C OXIDASE POLYPEPTIDE VIC-2"/>
    <property type="match status" value="1"/>
</dbReference>
<evidence type="ECO:0000313" key="13">
    <source>
        <dbReference type="EMBL" id="BAN20858.1"/>
    </source>
</evidence>
<dbReference type="PROSITE" id="PS50026">
    <property type="entry name" value="EGF_3"/>
    <property type="match status" value="4"/>
</dbReference>
<keyword evidence="7 11" id="KW-0472">Membrane</keyword>
<feature type="region of interest" description="Disordered" evidence="10">
    <location>
        <begin position="186"/>
        <end position="214"/>
    </location>
</feature>
<keyword evidence="5" id="KW-0677">Repeat</keyword>
<dbReference type="PROSITE" id="PS01186">
    <property type="entry name" value="EGF_2"/>
    <property type="match status" value="1"/>
</dbReference>
<keyword evidence="4" id="KW-0732">Signal</keyword>
<dbReference type="GO" id="GO:0016020">
    <property type="term" value="C:membrane"/>
    <property type="evidence" value="ECO:0007669"/>
    <property type="project" value="UniProtKB-SubCell"/>
</dbReference>
<dbReference type="PANTHER" id="PTHR12916:SF4">
    <property type="entry name" value="UNINFLATABLE, ISOFORM C"/>
    <property type="match status" value="1"/>
</dbReference>
<feature type="domain" description="EGF-like" evidence="12">
    <location>
        <begin position="1"/>
        <end position="17"/>
    </location>
</feature>
<dbReference type="SMART" id="SM00179">
    <property type="entry name" value="EGF_CA"/>
    <property type="match status" value="3"/>
</dbReference>
<evidence type="ECO:0000256" key="4">
    <source>
        <dbReference type="ARBA" id="ARBA00022729"/>
    </source>
</evidence>
<reference evidence="13" key="1">
    <citation type="journal article" date="2013" name="PLoS ONE">
        <title>Gene expression in gut symbiotic organ of stinkbug affected by extracellular bacterial symbiont.</title>
        <authorList>
            <person name="Futahashi R."/>
            <person name="Tanaka K."/>
            <person name="Tanahashi M."/>
            <person name="Nikoh N."/>
            <person name="Kikuchi Y."/>
            <person name="Lee B.L."/>
            <person name="Fukatsu T."/>
        </authorList>
    </citation>
    <scope>NUCLEOTIDE SEQUENCE</scope>
    <source>
        <tissue evidence="13">Midgut</tissue>
    </source>
</reference>
<evidence type="ECO:0000256" key="5">
    <source>
        <dbReference type="ARBA" id="ARBA00022737"/>
    </source>
</evidence>
<feature type="compositionally biased region" description="Basic and acidic residues" evidence="10">
    <location>
        <begin position="199"/>
        <end position="214"/>
    </location>
</feature>
<dbReference type="GO" id="GO:0005509">
    <property type="term" value="F:calcium ion binding"/>
    <property type="evidence" value="ECO:0007669"/>
    <property type="project" value="InterPro"/>
</dbReference>
<sequence>MKPMCECPLGFTGKLCETNIDDCASSPCKHQGKCIDGIGSFMCDCTGTGYVGPVCTTDIDECLTGLAKCGPYGHCENTEGSFVCRCNQGRCGATCSMIDPCLLESPCVNGKCEPKCEDKPDYQCLCASEFTGKNCTEARIPEFQGNKVADIALVIGPILAILVIAGLISLFVFVMMARKKRATRGTYSPSSQEFSNPRLELDNVMKPPPEERLI</sequence>
<feature type="disulfide bond" evidence="9">
    <location>
        <begin position="7"/>
        <end position="16"/>
    </location>
</feature>
<keyword evidence="2 9" id="KW-0245">EGF-like domain</keyword>
<evidence type="ECO:0000256" key="11">
    <source>
        <dbReference type="SAM" id="Phobius"/>
    </source>
</evidence>
<dbReference type="AlphaFoldDB" id="R4WDF7"/>
<dbReference type="EMBL" id="AK417643">
    <property type="protein sequence ID" value="BAN20858.1"/>
    <property type="molecule type" value="mRNA"/>
</dbReference>
<evidence type="ECO:0000256" key="10">
    <source>
        <dbReference type="SAM" id="MobiDB-lite"/>
    </source>
</evidence>
<feature type="compositionally biased region" description="Polar residues" evidence="10">
    <location>
        <begin position="186"/>
        <end position="195"/>
    </location>
</feature>
<organism evidence="13">
    <name type="scientific">Riptortus pedestris</name>
    <name type="common">Bean bug</name>
    <dbReference type="NCBI Taxonomy" id="329032"/>
    <lineage>
        <taxon>Eukaryota</taxon>
        <taxon>Metazoa</taxon>
        <taxon>Ecdysozoa</taxon>
        <taxon>Arthropoda</taxon>
        <taxon>Hexapoda</taxon>
        <taxon>Insecta</taxon>
        <taxon>Pterygota</taxon>
        <taxon>Neoptera</taxon>
        <taxon>Paraneoptera</taxon>
        <taxon>Hemiptera</taxon>
        <taxon>Heteroptera</taxon>
        <taxon>Panheteroptera</taxon>
        <taxon>Pentatomomorpha</taxon>
        <taxon>Coreoidea</taxon>
        <taxon>Alydidae</taxon>
        <taxon>Riptortus</taxon>
    </lineage>
</organism>
<dbReference type="InterPro" id="IPR001881">
    <property type="entry name" value="EGF-like_Ca-bd_dom"/>
</dbReference>
<feature type="domain" description="EGF-like" evidence="12">
    <location>
        <begin position="97"/>
        <end position="136"/>
    </location>
</feature>
<protein>
    <submittedName>
        <fullName evidence="13">Crumbs</fullName>
    </submittedName>
</protein>
<dbReference type="PROSITE" id="PS00022">
    <property type="entry name" value="EGF_1"/>
    <property type="match status" value="3"/>
</dbReference>
<dbReference type="InterPro" id="IPR000152">
    <property type="entry name" value="EGF-type_Asp/Asn_hydroxyl_site"/>
</dbReference>
<dbReference type="Pfam" id="PF07645">
    <property type="entry name" value="EGF_CA"/>
    <property type="match status" value="1"/>
</dbReference>
<evidence type="ECO:0000256" key="9">
    <source>
        <dbReference type="PROSITE-ProRule" id="PRU00076"/>
    </source>
</evidence>
<evidence type="ECO:0000256" key="8">
    <source>
        <dbReference type="ARBA" id="ARBA00023157"/>
    </source>
</evidence>
<dbReference type="InterPro" id="IPR000742">
    <property type="entry name" value="EGF"/>
</dbReference>
<comment type="subcellular location">
    <subcellularLocation>
        <location evidence="1">Membrane</location>
        <topology evidence="1">Single-pass type I membrane protein</topology>
    </subcellularLocation>
</comment>
<dbReference type="PROSITE" id="PS00010">
    <property type="entry name" value="ASX_HYDROXYL"/>
    <property type="match status" value="2"/>
</dbReference>
<keyword evidence="6 11" id="KW-1133">Transmembrane helix</keyword>
<dbReference type="SUPFAM" id="SSF57196">
    <property type="entry name" value="EGF/Laminin"/>
    <property type="match status" value="3"/>
</dbReference>
<name>R4WDF7_RIPPE</name>
<comment type="caution">
    <text evidence="9">Lacks conserved residue(s) required for the propagation of feature annotation.</text>
</comment>
<feature type="disulfide bond" evidence="9">
    <location>
        <begin position="86"/>
        <end position="95"/>
    </location>
</feature>
<keyword evidence="8 9" id="KW-1015">Disulfide bond</keyword>
<feature type="domain" description="EGF-like" evidence="12">
    <location>
        <begin position="58"/>
        <end position="96"/>
    </location>
</feature>
<feature type="domain" description="EGF-like" evidence="12">
    <location>
        <begin position="19"/>
        <end position="56"/>
    </location>
</feature>
<evidence type="ECO:0000256" key="1">
    <source>
        <dbReference type="ARBA" id="ARBA00004479"/>
    </source>
</evidence>
<feature type="disulfide bond" evidence="9">
    <location>
        <begin position="126"/>
        <end position="135"/>
    </location>
</feature>